<feature type="transmembrane region" description="Helical" evidence="3">
    <location>
        <begin position="172"/>
        <end position="193"/>
    </location>
</feature>
<dbReference type="Pfam" id="PF04536">
    <property type="entry name" value="TPM_phosphatase"/>
    <property type="match status" value="1"/>
</dbReference>
<evidence type="ECO:0000256" key="3">
    <source>
        <dbReference type="SAM" id="Phobius"/>
    </source>
</evidence>
<feature type="region of interest" description="Disordered" evidence="2">
    <location>
        <begin position="600"/>
        <end position="628"/>
    </location>
</feature>
<evidence type="ECO:0000256" key="1">
    <source>
        <dbReference type="SAM" id="Coils"/>
    </source>
</evidence>
<dbReference type="InterPro" id="IPR007621">
    <property type="entry name" value="TPM_dom"/>
</dbReference>
<feature type="compositionally biased region" description="Gly residues" evidence="2">
    <location>
        <begin position="615"/>
        <end position="628"/>
    </location>
</feature>
<dbReference type="RefSeq" id="WP_337332529.1">
    <property type="nucleotide sequence ID" value="NZ_JBBDGM010000008.1"/>
</dbReference>
<evidence type="ECO:0000313" key="6">
    <source>
        <dbReference type="EMBL" id="MEJ1088868.1"/>
    </source>
</evidence>
<evidence type="ECO:0000256" key="4">
    <source>
        <dbReference type="SAM" id="SignalP"/>
    </source>
</evidence>
<dbReference type="EMBL" id="JBBDGM010000008">
    <property type="protein sequence ID" value="MEJ1088868.1"/>
    <property type="molecule type" value="Genomic_DNA"/>
</dbReference>
<gene>
    <name evidence="6" type="ORF">WDU99_11110</name>
</gene>
<keyword evidence="4" id="KW-0732">Signal</keyword>
<accession>A0ABU8LCI0</accession>
<keyword evidence="1" id="KW-0175">Coiled coil</keyword>
<feature type="signal peptide" evidence="4">
    <location>
        <begin position="1"/>
        <end position="35"/>
    </location>
</feature>
<dbReference type="Gene3D" id="3.10.310.50">
    <property type="match status" value="1"/>
</dbReference>
<evidence type="ECO:0000259" key="5">
    <source>
        <dbReference type="Pfam" id="PF04536"/>
    </source>
</evidence>
<comment type="caution">
    <text evidence="6">The sequence shown here is derived from an EMBL/GenBank/DDBJ whole genome shotgun (WGS) entry which is preliminary data.</text>
</comment>
<proteinExistence type="predicted"/>
<name>A0ABU8LCI0_9MICO</name>
<evidence type="ECO:0000313" key="7">
    <source>
        <dbReference type="Proteomes" id="UP001371224"/>
    </source>
</evidence>
<sequence length="689" mass="71763">MGARLPVGGITMRTRWLTSAALLLAAGMTLIGANAASATAPVTLDEGFVTDVADVLSPAQEEAAETRLQELTENSTADLFVVFVDEFSSPSDRVEWADTVATQNNLGPEQYLLAVAVEQRAYYISAASGGPLTDSRLDAIEERIQPLLAQNDWSGAIALAADEIQGDGGAGMMRILLVLLGIAVVIVIIWLIVRAVRRRRREAEIRARGAMPATPDPDDPFSTLTDEQVQTQAGSSLVQADDAITSSREELGFAIAQFGDQATEGFTQVIEAAQAKLSEAFDLKQKLDDEVEDSIHDRRAWHIRIIQLCDEIEDVLDDNTEAFDALRALQQNAPAELERVRGERAALTPVLAQAAPTLDALRAEYDAEALATVADNPAQAQERATLADHAIESASTAITAGKTGPAAFGIRTAEQAVAQATQLVTAVTALGDELHALENQARALIAELQGDIATAGGLPDADGMLAAAVAATQQQLDRAQADLAGTARSPQRALEALTAANTQIDAAIAQTNEALAQAQRQKALLAQTLTQANSEVRAARAFIETRRGSIGSTARTRLSQAEASLNQAIGLQPTDEKAALTEAGRALALAREASQYARSDVDAYTRRSSQSGWDSWGGGPFGGSGGGGSGITGDIIGGIIGGLLAGGGSSRSSSRGGGWRSSGGGGFRSSGFGGGRSGGRSGRSGGGRF</sequence>
<evidence type="ECO:0000256" key="2">
    <source>
        <dbReference type="SAM" id="MobiDB-lite"/>
    </source>
</evidence>
<feature type="chain" id="PRO_5047377795" evidence="4">
    <location>
        <begin position="36"/>
        <end position="689"/>
    </location>
</feature>
<protein>
    <submittedName>
        <fullName evidence="6">TPM domain-containing protein</fullName>
    </submittedName>
</protein>
<feature type="domain" description="TPM" evidence="5">
    <location>
        <begin position="49"/>
        <end position="165"/>
    </location>
</feature>
<reference evidence="6 7" key="1">
    <citation type="submission" date="2024-02" db="EMBL/GenBank/DDBJ databases">
        <authorList>
            <person name="Saticioglu I.B."/>
        </authorList>
    </citation>
    <scope>NUCLEOTIDE SEQUENCE [LARGE SCALE GENOMIC DNA]</scope>
    <source>
        <strain evidence="6 7">Mu-80</strain>
    </source>
</reference>
<feature type="coiled-coil region" evidence="1">
    <location>
        <begin position="501"/>
        <end position="535"/>
    </location>
</feature>
<keyword evidence="3" id="KW-0812">Transmembrane</keyword>
<dbReference type="Proteomes" id="UP001371224">
    <property type="component" value="Unassembled WGS sequence"/>
</dbReference>
<keyword evidence="7" id="KW-1185">Reference proteome</keyword>
<keyword evidence="3" id="KW-1133">Transmembrane helix</keyword>
<keyword evidence="3" id="KW-0472">Membrane</keyword>
<feature type="region of interest" description="Disordered" evidence="2">
    <location>
        <begin position="650"/>
        <end position="689"/>
    </location>
</feature>
<organism evidence="6 7">
    <name type="scientific">Microbacterium bandirmense</name>
    <dbReference type="NCBI Taxonomy" id="3122050"/>
    <lineage>
        <taxon>Bacteria</taxon>
        <taxon>Bacillati</taxon>
        <taxon>Actinomycetota</taxon>
        <taxon>Actinomycetes</taxon>
        <taxon>Micrococcales</taxon>
        <taxon>Microbacteriaceae</taxon>
        <taxon>Microbacterium</taxon>
    </lineage>
</organism>